<reference evidence="2 3" key="1">
    <citation type="journal article" date="2019" name="Int. J. Syst. Evol. Microbiol.">
        <title>The Global Catalogue of Microorganisms (GCM) 10K type strain sequencing project: providing services to taxonomists for standard genome sequencing and annotation.</title>
        <authorList>
            <consortium name="The Broad Institute Genomics Platform"/>
            <consortium name="The Broad Institute Genome Sequencing Center for Infectious Disease"/>
            <person name="Wu L."/>
            <person name="Ma J."/>
        </authorList>
    </citation>
    <scope>NUCLEOTIDE SEQUENCE [LARGE SCALE GENOMIC DNA]</scope>
    <source>
        <strain evidence="2 3">JCM 1407</strain>
    </source>
</reference>
<gene>
    <name evidence="2" type="ORF">GCM10008906_38960</name>
</gene>
<dbReference type="EMBL" id="BAAACG010000023">
    <property type="protein sequence ID" value="GAA0748618.1"/>
    <property type="molecule type" value="Genomic_DNA"/>
</dbReference>
<keyword evidence="3" id="KW-1185">Reference proteome</keyword>
<sequence>MNKLNDLLIFITLFVLGVIIWICKTIITSDIPINISFKEFILLIIVIFIYYIFQYFYIKKNKGDFFLIKLLLIIILSLMWFISLVTSFIYKYNKYDIILNFIGFSSMIIFGLRIFNDQFKQK</sequence>
<feature type="transmembrane region" description="Helical" evidence="1">
    <location>
        <begin position="97"/>
        <end position="115"/>
    </location>
</feature>
<keyword evidence="1" id="KW-0812">Transmembrane</keyword>
<dbReference type="Proteomes" id="UP001501510">
    <property type="component" value="Unassembled WGS sequence"/>
</dbReference>
<keyword evidence="1" id="KW-0472">Membrane</keyword>
<feature type="transmembrane region" description="Helical" evidence="1">
    <location>
        <begin position="70"/>
        <end position="91"/>
    </location>
</feature>
<feature type="transmembrane region" description="Helical" evidence="1">
    <location>
        <begin position="7"/>
        <end position="28"/>
    </location>
</feature>
<evidence type="ECO:0000256" key="1">
    <source>
        <dbReference type="SAM" id="Phobius"/>
    </source>
</evidence>
<comment type="caution">
    <text evidence="2">The sequence shown here is derived from an EMBL/GenBank/DDBJ whole genome shotgun (WGS) entry which is preliminary data.</text>
</comment>
<name>A0ABN1JXH9_9CLOT</name>
<evidence type="ECO:0000313" key="2">
    <source>
        <dbReference type="EMBL" id="GAA0748618.1"/>
    </source>
</evidence>
<accession>A0ABN1JXH9</accession>
<organism evidence="2 3">
    <name type="scientific">Clostridium oceanicum</name>
    <dbReference type="NCBI Taxonomy" id="1543"/>
    <lineage>
        <taxon>Bacteria</taxon>
        <taxon>Bacillati</taxon>
        <taxon>Bacillota</taxon>
        <taxon>Clostridia</taxon>
        <taxon>Eubacteriales</taxon>
        <taxon>Clostridiaceae</taxon>
        <taxon>Clostridium</taxon>
    </lineage>
</organism>
<feature type="transmembrane region" description="Helical" evidence="1">
    <location>
        <begin position="40"/>
        <end position="58"/>
    </location>
</feature>
<protein>
    <submittedName>
        <fullName evidence="2">Uncharacterized protein</fullName>
    </submittedName>
</protein>
<keyword evidence="1" id="KW-1133">Transmembrane helix</keyword>
<evidence type="ECO:0000313" key="3">
    <source>
        <dbReference type="Proteomes" id="UP001501510"/>
    </source>
</evidence>
<proteinExistence type="predicted"/>